<dbReference type="Pfam" id="PF00482">
    <property type="entry name" value="T2SSF"/>
    <property type="match status" value="1"/>
</dbReference>
<dbReference type="STRING" id="108015.GA0061099_1010244"/>
<feature type="transmembrane region" description="Helical" evidence="6">
    <location>
        <begin position="102"/>
        <end position="122"/>
    </location>
</feature>
<dbReference type="PANTHER" id="PTHR35007">
    <property type="entry name" value="INTEGRAL MEMBRANE PROTEIN-RELATED"/>
    <property type="match status" value="1"/>
</dbReference>
<dbReference type="PANTHER" id="PTHR35007:SF1">
    <property type="entry name" value="PILUS ASSEMBLY PROTEIN"/>
    <property type="match status" value="1"/>
</dbReference>
<dbReference type="Proteomes" id="UP001565474">
    <property type="component" value="Unassembled WGS sequence"/>
</dbReference>
<accession>A0A0R3CQ10</accession>
<keyword evidence="11" id="KW-1185">Reference proteome</keyword>
<feature type="transmembrane region" description="Helical" evidence="6">
    <location>
        <begin position="6"/>
        <end position="24"/>
    </location>
</feature>
<dbReference type="Proteomes" id="UP000051380">
    <property type="component" value="Unassembled WGS sequence"/>
</dbReference>
<keyword evidence="4 6" id="KW-1133">Transmembrane helix</keyword>
<gene>
    <name evidence="9" type="ORF">ABH992_005788</name>
    <name evidence="8" type="ORF">AOQ72_11930</name>
</gene>
<dbReference type="InterPro" id="IPR042094">
    <property type="entry name" value="T2SS_GspF_sf"/>
</dbReference>
<feature type="transmembrane region" description="Helical" evidence="6">
    <location>
        <begin position="79"/>
        <end position="96"/>
    </location>
</feature>
<evidence type="ECO:0000256" key="1">
    <source>
        <dbReference type="ARBA" id="ARBA00004651"/>
    </source>
</evidence>
<dbReference type="RefSeq" id="WP_036041903.1">
    <property type="nucleotide sequence ID" value="NZ_JBGBYD010000002.1"/>
</dbReference>
<proteinExistence type="predicted"/>
<keyword evidence="3 6" id="KW-0812">Transmembrane</keyword>
<reference evidence="9 11" key="2">
    <citation type="submission" date="2024-07" db="EMBL/GenBank/DDBJ databases">
        <title>Genomic Encyclopedia of Type Strains, Phase V (KMG-V): Genome sequencing to study the core and pangenomes of soil and plant-associated prokaryotes.</title>
        <authorList>
            <person name="Whitman W."/>
        </authorList>
    </citation>
    <scope>NUCLEOTIDE SEQUENCE [LARGE SCALE GENOMIC DNA]</scope>
    <source>
        <strain evidence="9 11">USDA 222</strain>
    </source>
</reference>
<sequence length="310" mass="33672">MIPEAVIVAVLVLAMCAAVGSLWLDGRERRMDRRLAVALPASHPASLPSIRRAETGSRYLLLHRLANYRPEMVHAWHPAYVLLAAAIAVAAIFYANRLLGFSVFYVSVAAAIAAVVVVRGLFGWQQRRFASQLFRQLPDAIQLVTSTVRSGLPVHEAFRTIAREMPQPTSGQFAIVCSEMNLGRPPEEAVEGVYRRTQVAEYAMFAVTLAVQLKSGGSLAETLQTLGDTVSQRVALAARAKALAGEVIFSSRALTISPLIAGALLYAANPQNIDLLFTDPTGNKLLAYAVVSVLIGHLVISWMVRRETEL</sequence>
<feature type="transmembrane region" description="Helical" evidence="6">
    <location>
        <begin position="285"/>
        <end position="304"/>
    </location>
</feature>
<feature type="transmembrane region" description="Helical" evidence="6">
    <location>
        <begin position="243"/>
        <end position="265"/>
    </location>
</feature>
<evidence type="ECO:0000256" key="4">
    <source>
        <dbReference type="ARBA" id="ARBA00022989"/>
    </source>
</evidence>
<organism evidence="8 10">
    <name type="scientific">Bradyrhizobium yuanmingense</name>
    <dbReference type="NCBI Taxonomy" id="108015"/>
    <lineage>
        <taxon>Bacteria</taxon>
        <taxon>Pseudomonadati</taxon>
        <taxon>Pseudomonadota</taxon>
        <taxon>Alphaproteobacteria</taxon>
        <taxon>Hyphomicrobiales</taxon>
        <taxon>Nitrobacteraceae</taxon>
        <taxon>Bradyrhizobium</taxon>
    </lineage>
</organism>
<evidence type="ECO:0000256" key="3">
    <source>
        <dbReference type="ARBA" id="ARBA00022692"/>
    </source>
</evidence>
<dbReference type="EMBL" id="JBGBZN010000002">
    <property type="protein sequence ID" value="MEY9473389.1"/>
    <property type="molecule type" value="Genomic_DNA"/>
</dbReference>
<evidence type="ECO:0000256" key="2">
    <source>
        <dbReference type="ARBA" id="ARBA00022475"/>
    </source>
</evidence>
<comment type="subcellular location">
    <subcellularLocation>
        <location evidence="1">Cell membrane</location>
        <topology evidence="1">Multi-pass membrane protein</topology>
    </subcellularLocation>
</comment>
<evidence type="ECO:0000313" key="11">
    <source>
        <dbReference type="Proteomes" id="UP001565474"/>
    </source>
</evidence>
<evidence type="ECO:0000256" key="5">
    <source>
        <dbReference type="ARBA" id="ARBA00023136"/>
    </source>
</evidence>
<evidence type="ECO:0000259" key="7">
    <source>
        <dbReference type="Pfam" id="PF00482"/>
    </source>
</evidence>
<evidence type="ECO:0000313" key="10">
    <source>
        <dbReference type="Proteomes" id="UP000051380"/>
    </source>
</evidence>
<evidence type="ECO:0000313" key="8">
    <source>
        <dbReference type="EMBL" id="KRP99871.1"/>
    </source>
</evidence>
<dbReference type="EMBL" id="LJYF01000009">
    <property type="protein sequence ID" value="KRP99871.1"/>
    <property type="molecule type" value="Genomic_DNA"/>
</dbReference>
<reference evidence="8 10" key="1">
    <citation type="submission" date="2015-09" db="EMBL/GenBank/DDBJ databases">
        <title>Draft Genome Sequence of the Strain BR 3267 (Bradyrhizobium yuanmingense) recommended as inoculant for cowpea in Brazil.</title>
        <authorList>
            <person name="Simoes-Araujo J.L."/>
            <person name="Zilli J.E."/>
        </authorList>
    </citation>
    <scope>NUCLEOTIDE SEQUENCE [LARGE SCALE GENOMIC DNA]</scope>
    <source>
        <strain evidence="8 10">BR3267</strain>
    </source>
</reference>
<name>A0A0R3CQ10_9BRAD</name>
<evidence type="ECO:0000313" key="9">
    <source>
        <dbReference type="EMBL" id="MEY9473389.1"/>
    </source>
</evidence>
<protein>
    <submittedName>
        <fullName evidence="8">Pilus assembly protein TadB</fullName>
    </submittedName>
    <submittedName>
        <fullName evidence="9">Tight adherence protein B</fullName>
    </submittedName>
</protein>
<evidence type="ECO:0000256" key="6">
    <source>
        <dbReference type="SAM" id="Phobius"/>
    </source>
</evidence>
<keyword evidence="2" id="KW-1003">Cell membrane</keyword>
<dbReference type="AlphaFoldDB" id="A0A0R3CQ10"/>
<dbReference type="GO" id="GO:0005886">
    <property type="term" value="C:plasma membrane"/>
    <property type="evidence" value="ECO:0007669"/>
    <property type="project" value="UniProtKB-SubCell"/>
</dbReference>
<dbReference type="InterPro" id="IPR018076">
    <property type="entry name" value="T2SS_GspF_dom"/>
</dbReference>
<keyword evidence="5 6" id="KW-0472">Membrane</keyword>
<dbReference type="Gene3D" id="1.20.81.30">
    <property type="entry name" value="Type II secretion system (T2SS), domain F"/>
    <property type="match status" value="1"/>
</dbReference>
<comment type="caution">
    <text evidence="8">The sequence shown here is derived from an EMBL/GenBank/DDBJ whole genome shotgun (WGS) entry which is preliminary data.</text>
</comment>
<feature type="domain" description="Type II secretion system protein GspF" evidence="7">
    <location>
        <begin position="141"/>
        <end position="264"/>
    </location>
</feature>